<dbReference type="GO" id="GO:0003700">
    <property type="term" value="F:DNA-binding transcription factor activity"/>
    <property type="evidence" value="ECO:0007669"/>
    <property type="project" value="InterPro"/>
</dbReference>
<dbReference type="AlphaFoldDB" id="A0A444MC63"/>
<keyword evidence="3" id="KW-1185">Reference proteome</keyword>
<evidence type="ECO:0000313" key="3">
    <source>
        <dbReference type="Proteomes" id="UP000287168"/>
    </source>
</evidence>
<dbReference type="InterPro" id="IPR036390">
    <property type="entry name" value="WH_DNA-bd_sf"/>
</dbReference>
<dbReference type="InterPro" id="IPR036388">
    <property type="entry name" value="WH-like_DNA-bd_sf"/>
</dbReference>
<proteinExistence type="predicted"/>
<organism evidence="2 3">
    <name type="scientific">Falsigemmobacter intermedius</name>
    <dbReference type="NCBI Taxonomy" id="1553448"/>
    <lineage>
        <taxon>Bacteria</taxon>
        <taxon>Pseudomonadati</taxon>
        <taxon>Pseudomonadota</taxon>
        <taxon>Alphaproteobacteria</taxon>
        <taxon>Rhodobacterales</taxon>
        <taxon>Paracoccaceae</taxon>
        <taxon>Falsigemmobacter</taxon>
    </lineage>
</organism>
<dbReference type="Pfam" id="PF13463">
    <property type="entry name" value="HTH_27"/>
    <property type="match status" value="1"/>
</dbReference>
<dbReference type="Gene3D" id="1.10.10.10">
    <property type="entry name" value="Winged helix-like DNA-binding domain superfamily/Winged helix DNA-binding domain"/>
    <property type="match status" value="1"/>
</dbReference>
<dbReference type="CDD" id="cd00090">
    <property type="entry name" value="HTH_ARSR"/>
    <property type="match status" value="1"/>
</dbReference>
<gene>
    <name evidence="2" type="ORF">EP867_09160</name>
</gene>
<dbReference type="EMBL" id="SBLC01000010">
    <property type="protein sequence ID" value="RWY41598.1"/>
    <property type="molecule type" value="Genomic_DNA"/>
</dbReference>
<accession>A0A444MC63</accession>
<dbReference type="SUPFAM" id="SSF46785">
    <property type="entry name" value="Winged helix' DNA-binding domain"/>
    <property type="match status" value="1"/>
</dbReference>
<dbReference type="InterPro" id="IPR014601">
    <property type="entry name" value="Trans_reg_MarR_HTH"/>
</dbReference>
<dbReference type="SMART" id="SM00418">
    <property type="entry name" value="HTH_ARSR"/>
    <property type="match status" value="1"/>
</dbReference>
<dbReference type="Proteomes" id="UP000287168">
    <property type="component" value="Unassembled WGS sequence"/>
</dbReference>
<reference evidence="2 3" key="1">
    <citation type="journal article" date="2015" name="Int. J. Syst. Evol. Microbiol.">
        <title>Gemmobacter intermedius sp. nov., isolated from a white stork (Ciconia ciconia).</title>
        <authorList>
            <person name="Kampfer P."/>
            <person name="Jerzak L."/>
            <person name="Wilharm G."/>
            <person name="Golke J."/>
            <person name="Busse H.J."/>
            <person name="Glaeser S.P."/>
        </authorList>
    </citation>
    <scope>NUCLEOTIDE SEQUENCE [LARGE SCALE GENOMIC DNA]</scope>
    <source>
        <strain evidence="2 3">119/4</strain>
    </source>
</reference>
<dbReference type="InterPro" id="IPR011991">
    <property type="entry name" value="ArsR-like_HTH"/>
</dbReference>
<sequence>MSNDAAPLSDTETAAAVGPVVSSSHLAGGGSPALSEVEYGLMVFSSAFERWMVRCMAAAGLPGLSATEVAILHSVAHREREKRMADIALVLDIEDTHIVSYALKKLETAGLIHSRRDGKEKVVSISERGSAACTRYGQIREKLLIGLTRQARLSEGELSETAALLRMLSGAYNQAARAAATY</sequence>
<feature type="domain" description="HTH arsR-type" evidence="1">
    <location>
        <begin position="59"/>
        <end position="141"/>
    </location>
</feature>
<protein>
    <submittedName>
        <fullName evidence="2">MarR family transcriptional regulator</fullName>
    </submittedName>
</protein>
<dbReference type="PIRSF" id="PIRSF036158">
    <property type="entry name" value="UCP036158_MarR"/>
    <property type="match status" value="1"/>
</dbReference>
<dbReference type="InterPro" id="IPR000835">
    <property type="entry name" value="HTH_MarR-typ"/>
</dbReference>
<dbReference type="RefSeq" id="WP_128488385.1">
    <property type="nucleotide sequence ID" value="NZ_JBHLXB010000007.1"/>
</dbReference>
<evidence type="ECO:0000313" key="2">
    <source>
        <dbReference type="EMBL" id="RWY41598.1"/>
    </source>
</evidence>
<comment type="caution">
    <text evidence="2">The sequence shown here is derived from an EMBL/GenBank/DDBJ whole genome shotgun (WGS) entry which is preliminary data.</text>
</comment>
<name>A0A444MC63_9RHOB</name>
<dbReference type="InterPro" id="IPR001845">
    <property type="entry name" value="HTH_ArsR_DNA-bd_dom"/>
</dbReference>
<evidence type="ECO:0000259" key="1">
    <source>
        <dbReference type="SMART" id="SM00418"/>
    </source>
</evidence>
<dbReference type="OrthoDB" id="7504146at2"/>